<dbReference type="STRING" id="234267.Acid_5485"/>
<feature type="transmembrane region" description="Helical" evidence="2">
    <location>
        <begin position="973"/>
        <end position="995"/>
    </location>
</feature>
<reference evidence="3" key="1">
    <citation type="submission" date="2006-10" db="EMBL/GenBank/DDBJ databases">
        <title>Complete sequence of Solibacter usitatus Ellin6076.</title>
        <authorList>
            <consortium name="US DOE Joint Genome Institute"/>
            <person name="Copeland A."/>
            <person name="Lucas S."/>
            <person name="Lapidus A."/>
            <person name="Barry K."/>
            <person name="Detter J.C."/>
            <person name="Glavina del Rio T."/>
            <person name="Hammon N."/>
            <person name="Israni S."/>
            <person name="Dalin E."/>
            <person name="Tice H."/>
            <person name="Pitluck S."/>
            <person name="Thompson L.S."/>
            <person name="Brettin T."/>
            <person name="Bruce D."/>
            <person name="Han C."/>
            <person name="Tapia R."/>
            <person name="Gilna P."/>
            <person name="Schmutz J."/>
            <person name="Larimer F."/>
            <person name="Land M."/>
            <person name="Hauser L."/>
            <person name="Kyrpides N."/>
            <person name="Mikhailova N."/>
            <person name="Janssen P.H."/>
            <person name="Kuske C.R."/>
            <person name="Richardson P."/>
        </authorList>
    </citation>
    <scope>NUCLEOTIDE SEQUENCE</scope>
    <source>
        <strain evidence="3">Ellin6076</strain>
    </source>
</reference>
<accession>Q01V83</accession>
<dbReference type="Gene3D" id="3.30.70.1320">
    <property type="entry name" value="Multidrug efflux transporter AcrB pore domain like"/>
    <property type="match status" value="1"/>
</dbReference>
<dbReference type="eggNOG" id="COG0841">
    <property type="taxonomic scope" value="Bacteria"/>
</dbReference>
<feature type="compositionally biased region" description="Pro residues" evidence="1">
    <location>
        <begin position="9"/>
        <end position="18"/>
    </location>
</feature>
<keyword evidence="2" id="KW-0812">Transmembrane</keyword>
<feature type="transmembrane region" description="Helical" evidence="2">
    <location>
        <begin position="872"/>
        <end position="891"/>
    </location>
</feature>
<gene>
    <name evidence="3" type="ordered locus">Acid_5485</name>
</gene>
<feature type="transmembrane region" description="Helical" evidence="2">
    <location>
        <begin position="402"/>
        <end position="428"/>
    </location>
</feature>
<feature type="transmembrane region" description="Helical" evidence="2">
    <location>
        <begin position="376"/>
        <end position="396"/>
    </location>
</feature>
<dbReference type="EMBL" id="CP000473">
    <property type="protein sequence ID" value="ABJ86432.1"/>
    <property type="molecule type" value="Genomic_DNA"/>
</dbReference>
<dbReference type="Pfam" id="PF00873">
    <property type="entry name" value="ACR_tran"/>
    <property type="match status" value="1"/>
</dbReference>
<evidence type="ECO:0000256" key="1">
    <source>
        <dbReference type="SAM" id="MobiDB-lite"/>
    </source>
</evidence>
<dbReference type="InterPro" id="IPR027463">
    <property type="entry name" value="AcrB_DN_DC_subdom"/>
</dbReference>
<feature type="region of interest" description="Disordered" evidence="1">
    <location>
        <begin position="1"/>
        <end position="22"/>
    </location>
</feature>
<feature type="transmembrane region" description="Helical" evidence="2">
    <location>
        <begin position="31"/>
        <end position="54"/>
    </location>
</feature>
<dbReference type="InParanoid" id="Q01V83"/>
<proteinExistence type="predicted"/>
<feature type="transmembrane region" description="Helical" evidence="2">
    <location>
        <begin position="924"/>
        <end position="945"/>
    </location>
</feature>
<feature type="transmembrane region" description="Helical" evidence="2">
    <location>
        <begin position="474"/>
        <end position="497"/>
    </location>
</feature>
<feature type="transmembrane region" description="Helical" evidence="2">
    <location>
        <begin position="898"/>
        <end position="918"/>
    </location>
</feature>
<dbReference type="PANTHER" id="PTHR32063">
    <property type="match status" value="1"/>
</dbReference>
<dbReference type="Gene3D" id="1.20.1640.10">
    <property type="entry name" value="Multidrug efflux transporter AcrB transmembrane domain"/>
    <property type="match status" value="2"/>
</dbReference>
<dbReference type="InterPro" id="IPR001036">
    <property type="entry name" value="Acrflvin-R"/>
</dbReference>
<dbReference type="SUPFAM" id="SSF82866">
    <property type="entry name" value="Multidrug efflux transporter AcrB transmembrane domain"/>
    <property type="match status" value="2"/>
</dbReference>
<dbReference type="Gene3D" id="3.30.70.1440">
    <property type="entry name" value="Multidrug efflux transporter AcrB pore domain"/>
    <property type="match status" value="1"/>
</dbReference>
<dbReference type="SUPFAM" id="SSF82693">
    <property type="entry name" value="Multidrug efflux transporter AcrB pore domain, PN1, PN2, PC1 and PC2 subdomains"/>
    <property type="match status" value="3"/>
</dbReference>
<dbReference type="PRINTS" id="PR00702">
    <property type="entry name" value="ACRIFLAVINRP"/>
</dbReference>
<feature type="transmembrane region" description="Helical" evidence="2">
    <location>
        <begin position="449"/>
        <end position="468"/>
    </location>
</feature>
<organism evidence="3">
    <name type="scientific">Solibacter usitatus (strain Ellin6076)</name>
    <dbReference type="NCBI Taxonomy" id="234267"/>
    <lineage>
        <taxon>Bacteria</taxon>
        <taxon>Pseudomonadati</taxon>
        <taxon>Acidobacteriota</taxon>
        <taxon>Terriglobia</taxon>
        <taxon>Bryobacterales</taxon>
        <taxon>Solibacteraceae</taxon>
        <taxon>Candidatus Solibacter</taxon>
    </lineage>
</organism>
<feature type="transmembrane region" description="Helical" evidence="2">
    <location>
        <begin position="1001"/>
        <end position="1027"/>
    </location>
</feature>
<dbReference type="GO" id="GO:0042910">
    <property type="term" value="F:xenobiotic transmembrane transporter activity"/>
    <property type="evidence" value="ECO:0007669"/>
    <property type="project" value="TreeGrafter"/>
</dbReference>
<dbReference type="HOGENOM" id="CLU_002755_1_2_0"/>
<dbReference type="KEGG" id="sus:Acid_5485"/>
<dbReference type="Gene3D" id="3.30.70.1430">
    <property type="entry name" value="Multidrug efflux transporter AcrB pore domain"/>
    <property type="match status" value="2"/>
</dbReference>
<keyword evidence="2" id="KW-1133">Transmembrane helix</keyword>
<name>Q01V83_SOLUE</name>
<evidence type="ECO:0000256" key="2">
    <source>
        <dbReference type="SAM" id="Phobius"/>
    </source>
</evidence>
<feature type="transmembrane region" description="Helical" evidence="2">
    <location>
        <begin position="532"/>
        <end position="553"/>
    </location>
</feature>
<dbReference type="SUPFAM" id="SSF82714">
    <property type="entry name" value="Multidrug efflux transporter AcrB TolC docking domain, DN and DC subdomains"/>
    <property type="match status" value="2"/>
</dbReference>
<dbReference type="PANTHER" id="PTHR32063:SF0">
    <property type="entry name" value="SWARMING MOTILITY PROTEIN SWRC"/>
    <property type="match status" value="1"/>
</dbReference>
<dbReference type="GO" id="GO:0005886">
    <property type="term" value="C:plasma membrane"/>
    <property type="evidence" value="ECO:0007669"/>
    <property type="project" value="TreeGrafter"/>
</dbReference>
<protein>
    <submittedName>
        <fullName evidence="3">Acriflavin resistance protein</fullName>
    </submittedName>
</protein>
<feature type="transmembrane region" description="Helical" evidence="2">
    <location>
        <begin position="353"/>
        <end position="369"/>
    </location>
</feature>
<sequence length="1031" mass="111113">MSDFSTSPPSTPPNPPAGDTPHWTARHGKPIIFVILTLVAVGVYLALTIPVAVFPDTNFPRIVVGIDNGVFPIDQMLVTVTRPIEEAVNSVPGLDHLWSITSRGTAEVDLFFSWKSDMYRTLELVNAAMARVQSTLPPTAKITVNRLTFAAFPVMGYSLTSDTISQDKLWETANYDLKPRLNRQTGVSSVVLQGGQVPEFEIRPDPAKLVQTGTTIPNILDAIGRGNMIDSPGLIEANHQLVLSLVTSQARTPAEIGNIIIKTTPAGAPLRIGDVAAVSPSVMPVYTVVTANGKPAVLLNIYRQPDSNTVVVANAVHAEIDRIRKELPKGIDLRPFYDQSEIVNASIESVRDAILIGLILASLIMVLFLRDWGTSLVAGLVIPATIAITFIILRALDQSFNLMTLGGLAAAVGLVIDDAIVVVENIVMHRDSGQSRADAIRTAIREIRAPLLGSTITPIVVFVPLISITGVTGVFFRALAVTVGVALLTSLALALTWTPTLSHYLLRGSGRRGHDEVSRGRLMRIYERTLRFTLEHPIALIFFALLLIGGSYLCYTHTGSDLLPAMDEGGFIVDYIMPAGSSLEETNRVITHVENILRKTPEVESTSRRTGLQLGLAQVTEANTGDISVKLKKGRKRSGEEVIADVRAKIKKAEPVLDVEFPQLLQDMIGDLTSAPEPVVIKLFSQDPELLKIWAPQVAGAIKKIPGVVDILNGIENTISGPAQVFNVDPAVTARAGFTPQEVELDTSAILQGEPASLPVVVNDRSYTIRVRFPKETRANMETIRNTLLVSGTGKTASIGSLTGITEIPGQTEIRRENLQRNVQVTARFENMNLGDGMAKVQKAVAELNMPADIRVQYGGQFEEQQKSFKDLVFVLLLAIVLVFMVLLFEFGNFAAPVAVISSALLSTCGVFLALLITGVTFNISSFMGLIMVIGIVAKNGILLLDADQKFRAEGFGAEEAMIRAGERRLRPIMMTALATVAGMIPLALALGAGSQMLQPLAIAVIGGILASMVLSLVVTPAVHYYLGGRH</sequence>
<dbReference type="OrthoDB" id="9758297at2"/>
<evidence type="ECO:0000313" key="3">
    <source>
        <dbReference type="EMBL" id="ABJ86432.1"/>
    </source>
</evidence>
<dbReference type="Gene3D" id="3.30.2090.10">
    <property type="entry name" value="Multidrug efflux transporter AcrB TolC docking domain, DN and DC subdomains"/>
    <property type="match status" value="2"/>
</dbReference>
<dbReference type="AlphaFoldDB" id="Q01V83"/>
<keyword evidence="2" id="KW-0472">Membrane</keyword>